<sequence length="334" mass="37675">MRKVVKLTTDVKKQHTVPRFLLDNFGFGGSGKRRKLYTFDKQNGRIFQQSVYDATTRNTFYNIEGHPDRASLEPILGIYESEASPALKKILETKDLSTLSSEERHNIATFVAIQRARSYGELMRISAIVDALSDKLDSMGASPEQIETELGLPDSSERKNSFLSLILNQKEVVELLLNKSWILYESTNEMPFYISDNPVTLHNSIDMGPFGNLGIGLKGIQIHLPLSPTLTLALTCPSIAEQAIKAKNQVQELMVKAPHMLSHLKRPFSLIEYGNAYEKGTPIKQTSDNVRFLNSLQVQFSEQYVFSGQNDFSLAQEMIGDNEKYKMGMRMQVN</sequence>
<dbReference type="Proteomes" id="UP000572072">
    <property type="component" value="Unassembled WGS sequence"/>
</dbReference>
<dbReference type="EMBL" id="VTYN01000023">
    <property type="protein sequence ID" value="NOH50053.1"/>
    <property type="molecule type" value="Genomic_DNA"/>
</dbReference>
<comment type="caution">
    <text evidence="1">The sequence shown here is derived from an EMBL/GenBank/DDBJ whole genome shotgun (WGS) entry which is preliminary data.</text>
</comment>
<evidence type="ECO:0000313" key="2">
    <source>
        <dbReference type="Proteomes" id="UP000572072"/>
    </source>
</evidence>
<accession>A0A7Y4E394</accession>
<proteinExistence type="predicted"/>
<evidence type="ECO:0000313" key="1">
    <source>
        <dbReference type="EMBL" id="NOH50053.1"/>
    </source>
</evidence>
<reference evidence="1 2" key="1">
    <citation type="submission" date="2019-08" db="EMBL/GenBank/DDBJ databases">
        <title>Draft genome sequencing and comparative genomics of hatchery-associated Vibrios.</title>
        <authorList>
            <person name="Kehlet-Delgado H."/>
            <person name="Mueller R.S."/>
        </authorList>
    </citation>
    <scope>NUCLEOTIDE SEQUENCE [LARGE SCALE GENOMIC DNA]</scope>
    <source>
        <strain evidence="1 2">00-78-3</strain>
    </source>
</reference>
<name>A0A7Y4E394_9VIBR</name>
<dbReference type="InterPro" id="IPR025332">
    <property type="entry name" value="DUF4238"/>
</dbReference>
<dbReference type="Pfam" id="PF14022">
    <property type="entry name" value="DUF4238"/>
    <property type="match status" value="1"/>
</dbReference>
<protein>
    <submittedName>
        <fullName evidence="1">DUF4238 domain-containing protein</fullName>
    </submittedName>
</protein>
<gene>
    <name evidence="1" type="ORF">F0262_18585</name>
</gene>
<organism evidence="1 2">
    <name type="scientific">Vibrio rotiferianus</name>
    <dbReference type="NCBI Taxonomy" id="190895"/>
    <lineage>
        <taxon>Bacteria</taxon>
        <taxon>Pseudomonadati</taxon>
        <taxon>Pseudomonadota</taxon>
        <taxon>Gammaproteobacteria</taxon>
        <taxon>Vibrionales</taxon>
        <taxon>Vibrionaceae</taxon>
        <taxon>Vibrio</taxon>
    </lineage>
</organism>
<dbReference type="AlphaFoldDB" id="A0A7Y4E394"/>